<evidence type="ECO:0000256" key="14">
    <source>
        <dbReference type="ARBA" id="ARBA00038036"/>
    </source>
</evidence>
<dbReference type="Pfam" id="PF03309">
    <property type="entry name" value="Pan_kinase"/>
    <property type="match status" value="1"/>
</dbReference>
<keyword evidence="10 16" id="KW-0418">Kinase</keyword>
<dbReference type="Proteomes" id="UP000531840">
    <property type="component" value="Unassembled WGS sequence"/>
</dbReference>
<comment type="subunit">
    <text evidence="5 16">Homodimer.</text>
</comment>
<evidence type="ECO:0000256" key="6">
    <source>
        <dbReference type="ARBA" id="ARBA00012102"/>
    </source>
</evidence>
<feature type="active site" description="Proton acceptor" evidence="16">
    <location>
        <position position="110"/>
    </location>
</feature>
<comment type="catalytic activity">
    <reaction evidence="1 16">
        <text>(R)-pantothenate + ATP = (R)-4'-phosphopantothenate + ADP + H(+)</text>
        <dbReference type="Rhea" id="RHEA:16373"/>
        <dbReference type="ChEBI" id="CHEBI:10986"/>
        <dbReference type="ChEBI" id="CHEBI:15378"/>
        <dbReference type="ChEBI" id="CHEBI:29032"/>
        <dbReference type="ChEBI" id="CHEBI:30616"/>
        <dbReference type="ChEBI" id="CHEBI:456216"/>
        <dbReference type="EC" id="2.7.1.33"/>
    </reaction>
</comment>
<evidence type="ECO:0000256" key="13">
    <source>
        <dbReference type="ARBA" id="ARBA00022993"/>
    </source>
</evidence>
<feature type="binding site" evidence="16">
    <location>
        <position position="133"/>
    </location>
    <ligand>
        <name>ATP</name>
        <dbReference type="ChEBI" id="CHEBI:30616"/>
    </ligand>
</feature>
<keyword evidence="18" id="KW-1185">Reference proteome</keyword>
<reference evidence="17 18" key="1">
    <citation type="submission" date="2020-07" db="EMBL/GenBank/DDBJ databases">
        <title>MOT database genomes.</title>
        <authorList>
            <person name="Joseph S."/>
            <person name="Aduse-Opoku J."/>
            <person name="Hashim A."/>
            <person name="Wade W."/>
            <person name="Curtis M."/>
        </authorList>
    </citation>
    <scope>NUCLEOTIDE SEQUENCE [LARGE SCALE GENOMIC DNA]</scope>
    <source>
        <strain evidence="17 18">CIP 106318</strain>
    </source>
</reference>
<feature type="binding site" evidence="16">
    <location>
        <position position="185"/>
    </location>
    <ligand>
        <name>substrate</name>
    </ligand>
</feature>
<keyword evidence="9 16" id="KW-0547">Nucleotide-binding</keyword>
<dbReference type="RefSeq" id="WP_179940417.1">
    <property type="nucleotide sequence ID" value="NZ_JACBYF010000003.1"/>
</dbReference>
<comment type="similarity">
    <text evidence="14 16">Belongs to the type III pantothenate kinase family.</text>
</comment>
<dbReference type="NCBIfam" id="NF009848">
    <property type="entry name" value="PRK13318.1-6"/>
    <property type="match status" value="1"/>
</dbReference>
<evidence type="ECO:0000256" key="5">
    <source>
        <dbReference type="ARBA" id="ARBA00011738"/>
    </source>
</evidence>
<gene>
    <name evidence="16" type="primary">coaX</name>
    <name evidence="17" type="ORF">HZY85_02175</name>
</gene>
<dbReference type="EMBL" id="JACBYF010000003">
    <property type="protein sequence ID" value="NYS46999.1"/>
    <property type="molecule type" value="Genomic_DNA"/>
</dbReference>
<evidence type="ECO:0000256" key="1">
    <source>
        <dbReference type="ARBA" id="ARBA00001206"/>
    </source>
</evidence>
<keyword evidence="12 16" id="KW-0630">Potassium</keyword>
<keyword evidence="16" id="KW-0479">Metal-binding</keyword>
<dbReference type="EC" id="2.7.1.33" evidence="6 16"/>
<organism evidence="17 18">
    <name type="scientific">Gemelliphila palaticanis</name>
    <dbReference type="NCBI Taxonomy" id="81950"/>
    <lineage>
        <taxon>Bacteria</taxon>
        <taxon>Bacillati</taxon>
        <taxon>Bacillota</taxon>
        <taxon>Bacilli</taxon>
        <taxon>Bacillales</taxon>
        <taxon>Gemellaceae</taxon>
        <taxon>Gemelliphila</taxon>
    </lineage>
</organism>
<feature type="binding site" evidence="16">
    <location>
        <begin position="6"/>
        <end position="13"/>
    </location>
    <ligand>
        <name>ATP</name>
        <dbReference type="ChEBI" id="CHEBI:30616"/>
    </ligand>
</feature>
<dbReference type="PANTHER" id="PTHR34265">
    <property type="entry name" value="TYPE III PANTOTHENATE KINASE"/>
    <property type="match status" value="1"/>
</dbReference>
<evidence type="ECO:0000256" key="9">
    <source>
        <dbReference type="ARBA" id="ARBA00022741"/>
    </source>
</evidence>
<dbReference type="CDD" id="cd24015">
    <property type="entry name" value="ASKHA_NBD_PanK-III"/>
    <property type="match status" value="1"/>
</dbReference>
<comment type="cofactor">
    <cofactor evidence="2">
        <name>K(+)</name>
        <dbReference type="ChEBI" id="CHEBI:29103"/>
    </cofactor>
</comment>
<evidence type="ECO:0000256" key="11">
    <source>
        <dbReference type="ARBA" id="ARBA00022840"/>
    </source>
</evidence>
<dbReference type="SUPFAM" id="SSF53067">
    <property type="entry name" value="Actin-like ATPase domain"/>
    <property type="match status" value="2"/>
</dbReference>
<accession>A0ABX2SXX1</accession>
<dbReference type="InterPro" id="IPR004619">
    <property type="entry name" value="Type_III_PanK"/>
</dbReference>
<evidence type="ECO:0000256" key="12">
    <source>
        <dbReference type="ARBA" id="ARBA00022958"/>
    </source>
</evidence>
<evidence type="ECO:0000256" key="7">
    <source>
        <dbReference type="ARBA" id="ARBA00022490"/>
    </source>
</evidence>
<evidence type="ECO:0000256" key="3">
    <source>
        <dbReference type="ARBA" id="ARBA00004496"/>
    </source>
</evidence>
<keyword evidence="13 16" id="KW-0173">Coenzyme A biosynthesis</keyword>
<dbReference type="PANTHER" id="PTHR34265:SF1">
    <property type="entry name" value="TYPE III PANTOTHENATE KINASE"/>
    <property type="match status" value="1"/>
</dbReference>
<keyword evidence="8 16" id="KW-0808">Transferase</keyword>
<keyword evidence="7 16" id="KW-0963">Cytoplasm</keyword>
<dbReference type="NCBIfam" id="TIGR00671">
    <property type="entry name" value="baf"/>
    <property type="match status" value="1"/>
</dbReference>
<dbReference type="GO" id="GO:0016301">
    <property type="term" value="F:kinase activity"/>
    <property type="evidence" value="ECO:0007669"/>
    <property type="project" value="UniProtKB-KW"/>
</dbReference>
<feature type="binding site" evidence="16">
    <location>
        <position position="130"/>
    </location>
    <ligand>
        <name>K(+)</name>
        <dbReference type="ChEBI" id="CHEBI:29103"/>
    </ligand>
</feature>
<evidence type="ECO:0000313" key="17">
    <source>
        <dbReference type="EMBL" id="NYS46999.1"/>
    </source>
</evidence>
<feature type="binding site" evidence="16">
    <location>
        <begin position="108"/>
        <end position="111"/>
    </location>
    <ligand>
        <name>substrate</name>
    </ligand>
</feature>
<evidence type="ECO:0000256" key="2">
    <source>
        <dbReference type="ARBA" id="ARBA00001958"/>
    </source>
</evidence>
<comment type="cofactor">
    <cofactor evidence="16">
        <name>NH4(+)</name>
        <dbReference type="ChEBI" id="CHEBI:28938"/>
    </cofactor>
    <cofactor evidence="16">
        <name>K(+)</name>
        <dbReference type="ChEBI" id="CHEBI:29103"/>
    </cofactor>
    <text evidence="16">A monovalent cation. Ammonium or potassium.</text>
</comment>
<comment type="subcellular location">
    <subcellularLocation>
        <location evidence="3 16">Cytoplasm</location>
    </subcellularLocation>
</comment>
<comment type="function">
    <text evidence="16">Catalyzes the phosphorylation of pantothenate (Pan), the first step in CoA biosynthesis.</text>
</comment>
<name>A0ABX2SXX1_9BACL</name>
<comment type="pathway">
    <text evidence="4 16">Cofactor biosynthesis; coenzyme A biosynthesis; CoA from (R)-pantothenate: step 1/5.</text>
</comment>
<dbReference type="HAMAP" id="MF_01274">
    <property type="entry name" value="Pantothen_kinase_3"/>
    <property type="match status" value="1"/>
</dbReference>
<dbReference type="Gene3D" id="3.30.420.40">
    <property type="match status" value="2"/>
</dbReference>
<sequence>MIFALDVGNTNIVLGVFDKNYNLQNSWRIATDSSKTEDELYVIIRNFFIEKNIKFEDFKGVVISSVVPSMMFSLKLLSQKYFRKEPIIVSADINTGLKVPKPYTSKLGADRIVDIVGAKVSNYLPAIVVDFGTATTFDYVDESMNYLGGVICPGINISSEALYQKAAKLPRVEIDDVKTSLGMDTTSQIQAGLLYGFVGQFENIIKQMKKDIGREDVKVVLTGGLASLLNKYSDEVDVVDSELTLKGIIEIYKLNK</sequence>
<evidence type="ECO:0000256" key="4">
    <source>
        <dbReference type="ARBA" id="ARBA00005225"/>
    </source>
</evidence>
<comment type="caution">
    <text evidence="16">Lacks conserved residue(s) required for the propagation of feature annotation.</text>
</comment>
<evidence type="ECO:0000256" key="16">
    <source>
        <dbReference type="HAMAP-Rule" id="MF_01274"/>
    </source>
</evidence>
<evidence type="ECO:0000256" key="8">
    <source>
        <dbReference type="ARBA" id="ARBA00022679"/>
    </source>
</evidence>
<evidence type="ECO:0000313" key="18">
    <source>
        <dbReference type="Proteomes" id="UP000531840"/>
    </source>
</evidence>
<comment type="caution">
    <text evidence="17">The sequence shown here is derived from an EMBL/GenBank/DDBJ whole genome shotgun (WGS) entry which is preliminary data.</text>
</comment>
<dbReference type="InterPro" id="IPR043129">
    <property type="entry name" value="ATPase_NBD"/>
</dbReference>
<evidence type="ECO:0000256" key="15">
    <source>
        <dbReference type="ARBA" id="ARBA00040883"/>
    </source>
</evidence>
<evidence type="ECO:0000256" key="10">
    <source>
        <dbReference type="ARBA" id="ARBA00022777"/>
    </source>
</evidence>
<proteinExistence type="inferred from homology"/>
<keyword evidence="11 16" id="KW-0067">ATP-binding</keyword>
<dbReference type="NCBIfam" id="NF009855">
    <property type="entry name" value="PRK13321.1"/>
    <property type="match status" value="1"/>
</dbReference>
<protein>
    <recommendedName>
        <fullName evidence="15 16">Type III pantothenate kinase</fullName>
        <ecNumber evidence="6 16">2.7.1.33</ecNumber>
    </recommendedName>
    <alternativeName>
        <fullName evidence="16">PanK-III</fullName>
    </alternativeName>
    <alternativeName>
        <fullName evidence="16">Pantothenic acid kinase</fullName>
    </alternativeName>
</protein>